<dbReference type="Pfam" id="PF20582">
    <property type="entry name" value="UPF0758_N"/>
    <property type="match status" value="1"/>
</dbReference>
<keyword evidence="2" id="KW-0645">Protease</keyword>
<dbReference type="PROSITE" id="PS50249">
    <property type="entry name" value="MPN"/>
    <property type="match status" value="1"/>
</dbReference>
<sequence>MSYPVLRELPPEQRPRERMIKEGSGSLSDIDLLAIILRTGTAKASALELAAGIIGRFRDLRNLSQATIEELSTIKGIGAVKAVQVKAALELGKRLASLPSEDRTVIRCPEDVCSLVMEELRDLDREFFQALLLNTKNQVISRETISIGTLNASMVHPRELYKIAIRRSAAAVILVHNHPSGDPTPSREDISLTKRLIEAGEIIGIDVLDHIIIGDNKFISLKSKGLI</sequence>
<organism evidence="9 10">
    <name type="scientific">Desulforamulus aquiferis</name>
    <dbReference type="NCBI Taxonomy" id="1397668"/>
    <lineage>
        <taxon>Bacteria</taxon>
        <taxon>Bacillati</taxon>
        <taxon>Bacillota</taxon>
        <taxon>Clostridia</taxon>
        <taxon>Eubacteriales</taxon>
        <taxon>Peptococcaceae</taxon>
        <taxon>Desulforamulus</taxon>
    </lineage>
</organism>
<evidence type="ECO:0000256" key="7">
    <source>
        <dbReference type="RuleBase" id="RU003797"/>
    </source>
</evidence>
<dbReference type="GO" id="GO:0046872">
    <property type="term" value="F:metal ion binding"/>
    <property type="evidence" value="ECO:0007669"/>
    <property type="project" value="UniProtKB-KW"/>
</dbReference>
<dbReference type="SUPFAM" id="SSF102712">
    <property type="entry name" value="JAB1/MPN domain"/>
    <property type="match status" value="1"/>
</dbReference>
<dbReference type="RefSeq" id="WP_304541180.1">
    <property type="nucleotide sequence ID" value="NZ_JARPTC010000004.1"/>
</dbReference>
<gene>
    <name evidence="9" type="primary">radC</name>
    <name evidence="9" type="ORF">P6N53_03355</name>
</gene>
<dbReference type="Gene3D" id="3.40.140.10">
    <property type="entry name" value="Cytidine Deaminase, domain 2"/>
    <property type="match status" value="1"/>
</dbReference>
<dbReference type="CDD" id="cd08071">
    <property type="entry name" value="MPN_DUF2466"/>
    <property type="match status" value="1"/>
</dbReference>
<keyword evidence="4" id="KW-0378">Hydrolase</keyword>
<dbReference type="EMBL" id="JARPTC010000004">
    <property type="protein sequence ID" value="MDO7786259.1"/>
    <property type="molecule type" value="Genomic_DNA"/>
</dbReference>
<dbReference type="InterPro" id="IPR037518">
    <property type="entry name" value="MPN"/>
</dbReference>
<reference evidence="9" key="1">
    <citation type="journal article" date="2023" name="J. Hazard. Mater.">
        <title>Anaerobic biodegradation of pyrene and benzo[a]pyrene by a new sulfate-reducing Desulforamulus aquiferis strain DSA.</title>
        <authorList>
            <person name="Zhang Z."/>
            <person name="Sun J."/>
            <person name="Gong X."/>
            <person name="Wang C."/>
            <person name="Wang H."/>
        </authorList>
    </citation>
    <scope>NUCLEOTIDE SEQUENCE</scope>
    <source>
        <strain evidence="9">DSA</strain>
    </source>
</reference>
<feature type="domain" description="MPN" evidence="8">
    <location>
        <begin position="105"/>
        <end position="227"/>
    </location>
</feature>
<proteinExistence type="inferred from homology"/>
<dbReference type="PROSITE" id="PS01302">
    <property type="entry name" value="UPF0758"/>
    <property type="match status" value="1"/>
</dbReference>
<dbReference type="InterPro" id="IPR025657">
    <property type="entry name" value="RadC_JAB"/>
</dbReference>
<keyword evidence="5" id="KW-0862">Zinc</keyword>
<comment type="similarity">
    <text evidence="1 7">Belongs to the UPF0758 family.</text>
</comment>
<dbReference type="NCBIfam" id="TIGR00608">
    <property type="entry name" value="radc"/>
    <property type="match status" value="1"/>
</dbReference>
<evidence type="ECO:0000256" key="2">
    <source>
        <dbReference type="ARBA" id="ARBA00022670"/>
    </source>
</evidence>
<name>A0AAW7Z9B3_9FIRM</name>
<evidence type="ECO:0000256" key="4">
    <source>
        <dbReference type="ARBA" id="ARBA00022801"/>
    </source>
</evidence>
<evidence type="ECO:0000256" key="6">
    <source>
        <dbReference type="ARBA" id="ARBA00023049"/>
    </source>
</evidence>
<evidence type="ECO:0000313" key="9">
    <source>
        <dbReference type="EMBL" id="MDO7786259.1"/>
    </source>
</evidence>
<dbReference type="GO" id="GO:0008237">
    <property type="term" value="F:metallopeptidase activity"/>
    <property type="evidence" value="ECO:0007669"/>
    <property type="project" value="UniProtKB-KW"/>
</dbReference>
<keyword evidence="10" id="KW-1185">Reference proteome</keyword>
<dbReference type="Proteomes" id="UP001172911">
    <property type="component" value="Unassembled WGS sequence"/>
</dbReference>
<dbReference type="Gene3D" id="1.10.150.20">
    <property type="entry name" value="5' to 3' exonuclease, C-terminal subdomain"/>
    <property type="match status" value="1"/>
</dbReference>
<dbReference type="InterPro" id="IPR010994">
    <property type="entry name" value="RuvA_2-like"/>
</dbReference>
<evidence type="ECO:0000256" key="1">
    <source>
        <dbReference type="ARBA" id="ARBA00010243"/>
    </source>
</evidence>
<dbReference type="SUPFAM" id="SSF47781">
    <property type="entry name" value="RuvA domain 2-like"/>
    <property type="match status" value="1"/>
</dbReference>
<dbReference type="PANTHER" id="PTHR30471">
    <property type="entry name" value="DNA REPAIR PROTEIN RADC"/>
    <property type="match status" value="1"/>
</dbReference>
<evidence type="ECO:0000259" key="8">
    <source>
        <dbReference type="PROSITE" id="PS50249"/>
    </source>
</evidence>
<accession>A0AAW7Z9B3</accession>
<dbReference type="AlphaFoldDB" id="A0AAW7Z9B3"/>
<keyword evidence="6" id="KW-0482">Metalloprotease</keyword>
<dbReference type="InterPro" id="IPR020891">
    <property type="entry name" value="UPF0758_CS"/>
</dbReference>
<dbReference type="NCBIfam" id="NF000642">
    <property type="entry name" value="PRK00024.1"/>
    <property type="match status" value="1"/>
</dbReference>
<dbReference type="PANTHER" id="PTHR30471:SF3">
    <property type="entry name" value="UPF0758 PROTEIN YEES-RELATED"/>
    <property type="match status" value="1"/>
</dbReference>
<comment type="caution">
    <text evidence="9">The sequence shown here is derived from an EMBL/GenBank/DDBJ whole genome shotgun (WGS) entry which is preliminary data.</text>
</comment>
<dbReference type="InterPro" id="IPR001405">
    <property type="entry name" value="UPF0758"/>
</dbReference>
<evidence type="ECO:0000256" key="3">
    <source>
        <dbReference type="ARBA" id="ARBA00022723"/>
    </source>
</evidence>
<keyword evidence="3" id="KW-0479">Metal-binding</keyword>
<dbReference type="GO" id="GO:0006508">
    <property type="term" value="P:proteolysis"/>
    <property type="evidence" value="ECO:0007669"/>
    <property type="project" value="UniProtKB-KW"/>
</dbReference>
<reference evidence="9" key="2">
    <citation type="submission" date="2023-03" db="EMBL/GenBank/DDBJ databases">
        <authorList>
            <person name="Zhang Z."/>
        </authorList>
    </citation>
    <scope>NUCLEOTIDE SEQUENCE</scope>
    <source>
        <strain evidence="9">DSA</strain>
    </source>
</reference>
<dbReference type="InterPro" id="IPR046778">
    <property type="entry name" value="UPF0758_N"/>
</dbReference>
<evidence type="ECO:0000256" key="5">
    <source>
        <dbReference type="ARBA" id="ARBA00022833"/>
    </source>
</evidence>
<dbReference type="Pfam" id="PF04002">
    <property type="entry name" value="RadC"/>
    <property type="match status" value="1"/>
</dbReference>
<evidence type="ECO:0000313" key="10">
    <source>
        <dbReference type="Proteomes" id="UP001172911"/>
    </source>
</evidence>
<protein>
    <submittedName>
        <fullName evidence="9">DNA repair protein RadC</fullName>
    </submittedName>
</protein>